<keyword evidence="2" id="KW-0479">Metal-binding</keyword>
<dbReference type="InterPro" id="IPR001279">
    <property type="entry name" value="Metallo-B-lactamas"/>
</dbReference>
<evidence type="ECO:0000256" key="8">
    <source>
        <dbReference type="ARBA" id="ARBA00075789"/>
    </source>
</evidence>
<dbReference type="Pfam" id="PF14863">
    <property type="entry name" value="Alkyl_sulf_dimr"/>
    <property type="match status" value="1"/>
</dbReference>
<dbReference type="Gene3D" id="3.60.15.30">
    <property type="entry name" value="Metallo-beta-lactamase domain"/>
    <property type="match status" value="1"/>
</dbReference>
<evidence type="ECO:0000256" key="2">
    <source>
        <dbReference type="ARBA" id="ARBA00022723"/>
    </source>
</evidence>
<keyword evidence="4" id="KW-0862">Zinc</keyword>
<reference evidence="11" key="1">
    <citation type="submission" date="2016-10" db="EMBL/GenBank/DDBJ databases">
        <authorList>
            <person name="Varghese N."/>
        </authorList>
    </citation>
    <scope>NUCLEOTIDE SEQUENCE [LARGE SCALE GENOMIC DNA]</scope>
    <source>
        <strain evidence="11">DSM 44719</strain>
    </source>
</reference>
<organism evidence="10 11">
    <name type="scientific">Rhodococcus jostii</name>
    <dbReference type="NCBI Taxonomy" id="132919"/>
    <lineage>
        <taxon>Bacteria</taxon>
        <taxon>Bacillati</taxon>
        <taxon>Actinomycetota</taxon>
        <taxon>Actinomycetes</taxon>
        <taxon>Mycobacteriales</taxon>
        <taxon>Nocardiaceae</taxon>
        <taxon>Rhodococcus</taxon>
    </lineage>
</organism>
<dbReference type="EMBL" id="FNTL01000004">
    <property type="protein sequence ID" value="SED60779.1"/>
    <property type="molecule type" value="Genomic_DNA"/>
</dbReference>
<evidence type="ECO:0000256" key="1">
    <source>
        <dbReference type="ARBA" id="ARBA00001947"/>
    </source>
</evidence>
<accession>A0A1H5C1Q5</accession>
<evidence type="ECO:0000313" key="11">
    <source>
        <dbReference type="Proteomes" id="UP000183407"/>
    </source>
</evidence>
<dbReference type="CDD" id="cd07710">
    <property type="entry name" value="arylsulfatase_Sdsa1-like_MBL-fold"/>
    <property type="match status" value="1"/>
</dbReference>
<gene>
    <name evidence="10" type="ORF">SAMN04490220_4973</name>
</gene>
<dbReference type="InterPro" id="IPR052195">
    <property type="entry name" value="Bact_Alkyl/Aryl-Sulfatase"/>
</dbReference>
<dbReference type="PANTHER" id="PTHR43223">
    <property type="entry name" value="ALKYL/ARYL-SULFATASE"/>
    <property type="match status" value="1"/>
</dbReference>
<evidence type="ECO:0000256" key="4">
    <source>
        <dbReference type="ARBA" id="ARBA00022833"/>
    </source>
</evidence>
<evidence type="ECO:0000256" key="7">
    <source>
        <dbReference type="ARBA" id="ARBA00068034"/>
    </source>
</evidence>
<feature type="domain" description="Metallo-beta-lactamase" evidence="9">
    <location>
        <begin position="103"/>
        <end position="325"/>
    </location>
</feature>
<dbReference type="InterPro" id="IPR044097">
    <property type="entry name" value="Bds1/SdsA1_MBL-fold"/>
</dbReference>
<dbReference type="Gene3D" id="3.30.1050.10">
    <property type="entry name" value="SCP2 sterol-binding domain"/>
    <property type="match status" value="1"/>
</dbReference>
<dbReference type="RefSeq" id="WP_073358976.1">
    <property type="nucleotide sequence ID" value="NZ_FNTL01000004.1"/>
</dbReference>
<dbReference type="FunFam" id="3.60.15.30:FF:000001">
    <property type="entry name" value="Alkyl/aryl-sulfatase BDS1"/>
    <property type="match status" value="1"/>
</dbReference>
<dbReference type="Gene3D" id="1.25.40.880">
    <property type="entry name" value="Alkyl sulfatase, dimerisation domain"/>
    <property type="match status" value="1"/>
</dbReference>
<evidence type="ECO:0000256" key="5">
    <source>
        <dbReference type="ARBA" id="ARBA00033751"/>
    </source>
</evidence>
<dbReference type="FunFam" id="1.25.40.880:FF:000001">
    <property type="entry name" value="SDS hydrolase SdsA1"/>
    <property type="match status" value="1"/>
</dbReference>
<dbReference type="InterPro" id="IPR029228">
    <property type="entry name" value="Alkyl_sulf_dimr"/>
</dbReference>
<evidence type="ECO:0000259" key="9">
    <source>
        <dbReference type="SMART" id="SM00849"/>
    </source>
</evidence>
<protein>
    <recommendedName>
        <fullName evidence="7">Linear primary-alkylsulfatase</fullName>
        <ecNumber evidence="6">3.1.6.21</ecNumber>
    </recommendedName>
    <alternativeName>
        <fullName evidence="8">Type III linear primary-alkylsulfatase</fullName>
    </alternativeName>
</protein>
<dbReference type="InterPro" id="IPR038536">
    <property type="entry name" value="Alkyl/aryl-sulf_dimr_sf"/>
</dbReference>
<comment type="cofactor">
    <cofactor evidence="1">
        <name>Zn(2+)</name>
        <dbReference type="ChEBI" id="CHEBI:29105"/>
    </cofactor>
</comment>
<sequence>MTFEPKAATAETIAANQAVLEQLPFDDRRSYDDARRGFIASIAPKIVTGPDGSTVWDLERFGFLAGSSPDTVNPSLWRMAQLNMNHGLFKVVDRIYQIRGLDISNMTVVEGDTGYVVIDPLLTAESAAAGMQLVREHLGDRPIRAIIYTHSHSDHFGGVKGIVSEDDVRSGAIRIVAPTGFMAHAISENVYAGTPMTRRAHYMYGVTLPPGARGLVSTGLGIALARGTTTLLEPTDLVTESGQELTLDGVRIVFQFTPDSEAPAEMNFHFPQFRALCMAENVSHNMHNLYTLRGAQIRDAAAWSDYIHEALEQFGAESDVLFISHHWPVWGRANIQEFLEKQRDLYRFLHDETLRLAAHGHTMVEIAEMIELPDSLDSFWANRGYYGTLDHNVKAVYQKYLGWFDGNPANLHPHEPVAAGARYVDFMGGPDAVLEKARRSFDDGDYRWVVQVVNHVVFADPGNRDALNLQADALEQLGYQAESAPWRNFYLTGAQELRDGVAVRGRGAASPDVLAAMTTDMLLNYLAIRLNGPKAAEHDLGIRIRVSDTEEQRLVRVRRGVLIRSAHPQKADAPADVSVELDRGTLAMLVLGRLSVDDAIAAGASVLSGDSEAFYELFALCDHFEPSFDIVTP</sequence>
<comment type="similarity">
    <text evidence="5">Belongs to the metallo-beta-lactamase superfamily. Type III sulfatase family.</text>
</comment>
<dbReference type="Pfam" id="PF00753">
    <property type="entry name" value="Lactamase_B"/>
    <property type="match status" value="1"/>
</dbReference>
<proteinExistence type="inferred from homology"/>
<dbReference type="SUPFAM" id="SSF56281">
    <property type="entry name" value="Metallo-hydrolase/oxidoreductase"/>
    <property type="match status" value="1"/>
</dbReference>
<dbReference type="GO" id="GO:0018909">
    <property type="term" value="P:dodecyl sulfate metabolic process"/>
    <property type="evidence" value="ECO:0007669"/>
    <property type="project" value="InterPro"/>
</dbReference>
<dbReference type="GO" id="GO:0046872">
    <property type="term" value="F:metal ion binding"/>
    <property type="evidence" value="ECO:0007669"/>
    <property type="project" value="UniProtKB-KW"/>
</dbReference>
<dbReference type="InterPro" id="IPR036527">
    <property type="entry name" value="SCP2_sterol-bd_dom_sf"/>
</dbReference>
<dbReference type="EC" id="3.1.6.21" evidence="6"/>
<dbReference type="GO" id="GO:0018741">
    <property type="term" value="F:linear primary-alkylsulfatase activity"/>
    <property type="evidence" value="ECO:0007669"/>
    <property type="project" value="UniProtKB-EC"/>
</dbReference>
<keyword evidence="3" id="KW-0378">Hydrolase</keyword>
<dbReference type="SMART" id="SM00849">
    <property type="entry name" value="Lactamase_B"/>
    <property type="match status" value="1"/>
</dbReference>
<evidence type="ECO:0000256" key="3">
    <source>
        <dbReference type="ARBA" id="ARBA00022801"/>
    </source>
</evidence>
<dbReference type="InterPro" id="IPR036866">
    <property type="entry name" value="RibonucZ/Hydroxyglut_hydro"/>
</dbReference>
<evidence type="ECO:0000313" key="10">
    <source>
        <dbReference type="EMBL" id="SED60779.1"/>
    </source>
</evidence>
<dbReference type="InterPro" id="IPR029229">
    <property type="entry name" value="Alkyl_sulf_C"/>
</dbReference>
<dbReference type="PANTHER" id="PTHR43223:SF1">
    <property type="entry name" value="ALKYL_ARYL-SULFATASE BDS1"/>
    <property type="match status" value="1"/>
</dbReference>
<dbReference type="AlphaFoldDB" id="A0A1H5C1Q5"/>
<dbReference type="SUPFAM" id="SSF55718">
    <property type="entry name" value="SCP-like"/>
    <property type="match status" value="1"/>
</dbReference>
<dbReference type="Proteomes" id="UP000183407">
    <property type="component" value="Unassembled WGS sequence"/>
</dbReference>
<name>A0A1H5C1Q5_RHOJO</name>
<dbReference type="GO" id="GO:0046983">
    <property type="term" value="F:protein dimerization activity"/>
    <property type="evidence" value="ECO:0007669"/>
    <property type="project" value="InterPro"/>
</dbReference>
<dbReference type="OrthoDB" id="5240502at2"/>
<dbReference type="Pfam" id="PF14864">
    <property type="entry name" value="Alkyl_sulf_C"/>
    <property type="match status" value="1"/>
</dbReference>
<evidence type="ECO:0000256" key="6">
    <source>
        <dbReference type="ARBA" id="ARBA00066568"/>
    </source>
</evidence>